<comment type="caution">
    <text evidence="1">The sequence shown here is derived from an EMBL/GenBank/DDBJ whole genome shotgun (WGS) entry which is preliminary data.</text>
</comment>
<proteinExistence type="predicted"/>
<gene>
    <name evidence="1" type="ORF">VKT23_010649</name>
</gene>
<evidence type="ECO:0000313" key="2">
    <source>
        <dbReference type="Proteomes" id="UP001498398"/>
    </source>
</evidence>
<protein>
    <submittedName>
        <fullName evidence="1">Uncharacterized protein</fullName>
    </submittedName>
</protein>
<organism evidence="1 2">
    <name type="scientific">Marasmiellus scandens</name>
    <dbReference type="NCBI Taxonomy" id="2682957"/>
    <lineage>
        <taxon>Eukaryota</taxon>
        <taxon>Fungi</taxon>
        <taxon>Dikarya</taxon>
        <taxon>Basidiomycota</taxon>
        <taxon>Agaricomycotina</taxon>
        <taxon>Agaricomycetes</taxon>
        <taxon>Agaricomycetidae</taxon>
        <taxon>Agaricales</taxon>
        <taxon>Marasmiineae</taxon>
        <taxon>Omphalotaceae</taxon>
        <taxon>Marasmiellus</taxon>
    </lineage>
</organism>
<sequence>MSTEADNVGVGEESRIFVDADWDDENVDPKGIFGTDAAGDFMEKNSGSELTSENDDHDTHVFVAVLEFDVEEEDEIGIREPARSGDLAHDSYVSVDL</sequence>
<dbReference type="Proteomes" id="UP001498398">
    <property type="component" value="Unassembled WGS sequence"/>
</dbReference>
<name>A0ABR1JBJ6_9AGAR</name>
<dbReference type="EMBL" id="JBANRG010000021">
    <property type="protein sequence ID" value="KAK7456401.1"/>
    <property type="molecule type" value="Genomic_DNA"/>
</dbReference>
<evidence type="ECO:0000313" key="1">
    <source>
        <dbReference type="EMBL" id="KAK7456401.1"/>
    </source>
</evidence>
<keyword evidence="2" id="KW-1185">Reference proteome</keyword>
<reference evidence="1 2" key="1">
    <citation type="submission" date="2024-01" db="EMBL/GenBank/DDBJ databases">
        <title>A draft genome for the cacao thread blight pathogen Marasmiellus scandens.</title>
        <authorList>
            <person name="Baruah I.K."/>
            <person name="Leung J."/>
            <person name="Bukari Y."/>
            <person name="Amoako-Attah I."/>
            <person name="Meinhardt L.W."/>
            <person name="Bailey B.A."/>
            <person name="Cohen S.P."/>
        </authorList>
    </citation>
    <scope>NUCLEOTIDE SEQUENCE [LARGE SCALE GENOMIC DNA]</scope>
    <source>
        <strain evidence="1 2">GH-19</strain>
    </source>
</reference>
<accession>A0ABR1JBJ6</accession>